<dbReference type="InterPro" id="IPR007919">
    <property type="entry name" value="UPF0220"/>
</dbReference>
<dbReference type="EMBL" id="HACM01009006">
    <property type="protein sequence ID" value="CRZ09448.1"/>
    <property type="molecule type" value="Transcribed_RNA"/>
</dbReference>
<keyword evidence="3 6" id="KW-0812">Transmembrane</keyword>
<evidence type="ECO:0000313" key="7">
    <source>
        <dbReference type="EMBL" id="CRZ09448.1"/>
    </source>
</evidence>
<comment type="similarity">
    <text evidence="2">Belongs to the UPF0220 family.</text>
</comment>
<keyword evidence="5 6" id="KW-0472">Membrane</keyword>
<evidence type="ECO:0000256" key="5">
    <source>
        <dbReference type="ARBA" id="ARBA00023136"/>
    </source>
</evidence>
<evidence type="ECO:0000256" key="6">
    <source>
        <dbReference type="SAM" id="Phobius"/>
    </source>
</evidence>
<evidence type="ECO:0008006" key="8">
    <source>
        <dbReference type="Google" id="ProtNLM"/>
    </source>
</evidence>
<dbReference type="AlphaFoldDB" id="A0A0H5R5P0"/>
<reference evidence="7" key="1">
    <citation type="submission" date="2015-04" db="EMBL/GenBank/DDBJ databases">
        <title>The genome sequence of the plant pathogenic Rhizarian Plasmodiophora brassicae reveals insights in its biotrophic life cycle and the origin of chitin synthesis.</title>
        <authorList>
            <person name="Schwelm A."/>
            <person name="Fogelqvist J."/>
            <person name="Knaust A."/>
            <person name="Julke S."/>
            <person name="Lilja T."/>
            <person name="Dhandapani V."/>
            <person name="Bonilla-Rosso G."/>
            <person name="Karlsson M."/>
            <person name="Shevchenko A."/>
            <person name="Choi S.R."/>
            <person name="Kim H.G."/>
            <person name="Park J.Y."/>
            <person name="Lim Y.P."/>
            <person name="Ludwig-Muller J."/>
            <person name="Dixelius C."/>
        </authorList>
    </citation>
    <scope>NUCLEOTIDE SEQUENCE</scope>
    <source>
        <tissue evidence="7">Potato root galls</tissue>
    </source>
</reference>
<sequence>MSNGGGKIQAMCGTAGALCGLGWWLFIDGASYGASISQPILWYFALPGIMSTLAAIILIGIDFESLRGSVFGGVEVTQARFWFLVSVAIFTGSLILGMFVLITKYSGAENAEIVSWPGISIVLQSFLIYISAILLSAGRNIYGSS</sequence>
<feature type="transmembrane region" description="Helical" evidence="6">
    <location>
        <begin position="81"/>
        <end position="102"/>
    </location>
</feature>
<accession>A0A0H5R5P0</accession>
<evidence type="ECO:0000256" key="2">
    <source>
        <dbReference type="ARBA" id="ARBA00005335"/>
    </source>
</evidence>
<feature type="transmembrane region" description="Helical" evidence="6">
    <location>
        <begin position="114"/>
        <end position="135"/>
    </location>
</feature>
<keyword evidence="4 6" id="KW-1133">Transmembrane helix</keyword>
<comment type="subcellular location">
    <subcellularLocation>
        <location evidence="1">Membrane</location>
        <topology evidence="1">Multi-pass membrane protein</topology>
    </subcellularLocation>
</comment>
<feature type="transmembrane region" description="Helical" evidence="6">
    <location>
        <begin position="40"/>
        <end position="61"/>
    </location>
</feature>
<dbReference type="PANTHER" id="PTHR13180">
    <property type="entry name" value="SMALL MEMBRANE PROTEIN-RELATED"/>
    <property type="match status" value="1"/>
</dbReference>
<proteinExistence type="inferred from homology"/>
<evidence type="ECO:0000256" key="1">
    <source>
        <dbReference type="ARBA" id="ARBA00004141"/>
    </source>
</evidence>
<dbReference type="GO" id="GO:0016020">
    <property type="term" value="C:membrane"/>
    <property type="evidence" value="ECO:0007669"/>
    <property type="project" value="UniProtKB-SubCell"/>
</dbReference>
<evidence type="ECO:0000256" key="4">
    <source>
        <dbReference type="ARBA" id="ARBA00022989"/>
    </source>
</evidence>
<protein>
    <recommendedName>
        <fullName evidence="8">Transmembrane protein 50A</fullName>
    </recommendedName>
</protein>
<name>A0A0H5R5P0_9EUKA</name>
<evidence type="ECO:0000256" key="3">
    <source>
        <dbReference type="ARBA" id="ARBA00022692"/>
    </source>
</evidence>
<organism evidence="7">
    <name type="scientific">Spongospora subterranea</name>
    <dbReference type="NCBI Taxonomy" id="70186"/>
    <lineage>
        <taxon>Eukaryota</taxon>
        <taxon>Sar</taxon>
        <taxon>Rhizaria</taxon>
        <taxon>Endomyxa</taxon>
        <taxon>Phytomyxea</taxon>
        <taxon>Plasmodiophorida</taxon>
        <taxon>Plasmodiophoridae</taxon>
        <taxon>Spongospora</taxon>
    </lineage>
</organism>
<feature type="transmembrane region" description="Helical" evidence="6">
    <location>
        <begin position="12"/>
        <end position="34"/>
    </location>
</feature>
<dbReference type="Pfam" id="PF05255">
    <property type="entry name" value="UPF0220"/>
    <property type="match status" value="1"/>
</dbReference>